<dbReference type="AlphaFoldDB" id="A0A7D6VFM2"/>
<evidence type="ECO:0000313" key="1">
    <source>
        <dbReference type="EMBL" id="QLY34351.1"/>
    </source>
</evidence>
<keyword evidence="2" id="KW-1185">Reference proteome</keyword>
<gene>
    <name evidence="1" type="ORF">H0264_13075</name>
</gene>
<protein>
    <submittedName>
        <fullName evidence="1">Uncharacterized protein</fullName>
    </submittedName>
</protein>
<dbReference type="EMBL" id="CP059399">
    <property type="protein sequence ID" value="QLY34351.1"/>
    <property type="molecule type" value="Genomic_DNA"/>
</dbReference>
<evidence type="ECO:0000313" key="2">
    <source>
        <dbReference type="Proteomes" id="UP000515512"/>
    </source>
</evidence>
<accession>A0A7D6VFM2</accession>
<proteinExistence type="predicted"/>
<organism evidence="1 2">
    <name type="scientific">Nocardia huaxiensis</name>
    <dbReference type="NCBI Taxonomy" id="2755382"/>
    <lineage>
        <taxon>Bacteria</taxon>
        <taxon>Bacillati</taxon>
        <taxon>Actinomycetota</taxon>
        <taxon>Actinomycetes</taxon>
        <taxon>Mycobacteriales</taxon>
        <taxon>Nocardiaceae</taxon>
        <taxon>Nocardia</taxon>
    </lineage>
</organism>
<dbReference type="KEGG" id="nhu:H0264_13075"/>
<sequence length="102" mass="11211">MRYRPTALGYIRTDVSGIGQLWDESQIRALARRLGYDFAGVVVYDPTCGRPPLARLKVQVTLLDAEAVIVPGVEHFEGGQVPGSLVARADVITCHPEETFTR</sequence>
<dbReference type="Proteomes" id="UP000515512">
    <property type="component" value="Chromosome"/>
</dbReference>
<reference evidence="1 2" key="1">
    <citation type="submission" date="2020-07" db="EMBL/GenBank/DDBJ databases">
        <authorList>
            <person name="Zhuang K."/>
            <person name="Ran Y."/>
        </authorList>
    </citation>
    <scope>NUCLEOTIDE SEQUENCE [LARGE SCALE GENOMIC DNA]</scope>
    <source>
        <strain evidence="1 2">WCH-YHL-001</strain>
    </source>
</reference>
<name>A0A7D6VFM2_9NOCA</name>